<organism evidence="2">
    <name type="scientific">Arion vulgaris</name>
    <dbReference type="NCBI Taxonomy" id="1028688"/>
    <lineage>
        <taxon>Eukaryota</taxon>
        <taxon>Metazoa</taxon>
        <taxon>Spiralia</taxon>
        <taxon>Lophotrochozoa</taxon>
        <taxon>Mollusca</taxon>
        <taxon>Gastropoda</taxon>
        <taxon>Heterobranchia</taxon>
        <taxon>Euthyneura</taxon>
        <taxon>Panpulmonata</taxon>
        <taxon>Eupulmonata</taxon>
        <taxon>Stylommatophora</taxon>
        <taxon>Helicina</taxon>
        <taxon>Arionoidea</taxon>
        <taxon>Arionidae</taxon>
        <taxon>Arion</taxon>
    </lineage>
</organism>
<proteinExistence type="predicted"/>
<accession>A0A0B6XZ31</accession>
<evidence type="ECO:0000313" key="2">
    <source>
        <dbReference type="EMBL" id="CEK49322.1"/>
    </source>
</evidence>
<protein>
    <submittedName>
        <fullName evidence="2">Uncharacterized protein</fullName>
    </submittedName>
</protein>
<dbReference type="EMBL" id="HACG01002457">
    <property type="protein sequence ID" value="CEK49322.1"/>
    <property type="molecule type" value="Transcribed_RNA"/>
</dbReference>
<feature type="signal peptide" evidence="1">
    <location>
        <begin position="1"/>
        <end position="22"/>
    </location>
</feature>
<feature type="chain" id="PRO_5002111707" evidence="1">
    <location>
        <begin position="23"/>
        <end position="63"/>
    </location>
</feature>
<keyword evidence="1" id="KW-0732">Signal</keyword>
<reference evidence="2" key="1">
    <citation type="submission" date="2014-12" db="EMBL/GenBank/DDBJ databases">
        <title>Insight into the proteome of Arion vulgaris.</title>
        <authorList>
            <person name="Aradska J."/>
            <person name="Bulat T."/>
            <person name="Smidak R."/>
            <person name="Sarate P."/>
            <person name="Gangsoo J."/>
            <person name="Sialana F."/>
            <person name="Bilban M."/>
            <person name="Lubec G."/>
        </authorList>
    </citation>
    <scope>NUCLEOTIDE SEQUENCE</scope>
    <source>
        <tissue evidence="2">Skin</tissue>
    </source>
</reference>
<dbReference type="AlphaFoldDB" id="A0A0B6XZ31"/>
<gene>
    <name evidence="2" type="primary">ORF7314</name>
</gene>
<evidence type="ECO:0000256" key="1">
    <source>
        <dbReference type="SAM" id="SignalP"/>
    </source>
</evidence>
<name>A0A0B6XZ31_9EUPU</name>
<feature type="non-terminal residue" evidence="2">
    <location>
        <position position="63"/>
    </location>
</feature>
<sequence>MGLMDRRIFFVFVAAVLSLSLASNNVPPAPVLTLFVADVEVHETENKRTDLYPAGPVASCSDD</sequence>